<evidence type="ECO:0000256" key="8">
    <source>
        <dbReference type="ARBA" id="ARBA00048743"/>
    </source>
</evidence>
<dbReference type="EC" id="2.7.4.9" evidence="2"/>
<gene>
    <name evidence="10" type="primary">tmk_7</name>
    <name evidence="10" type="ORF">SDC9_22474</name>
</gene>
<evidence type="ECO:0000256" key="4">
    <source>
        <dbReference type="ARBA" id="ARBA00022727"/>
    </source>
</evidence>
<dbReference type="SUPFAM" id="SSF52540">
    <property type="entry name" value="P-loop containing nucleoside triphosphate hydrolases"/>
    <property type="match status" value="1"/>
</dbReference>
<keyword evidence="5" id="KW-0547">Nucleotide-binding</keyword>
<keyword evidence="7" id="KW-0067">ATP-binding</keyword>
<dbReference type="NCBIfam" id="TIGR00041">
    <property type="entry name" value="DTMP_kinase"/>
    <property type="match status" value="1"/>
</dbReference>
<reference evidence="10" key="1">
    <citation type="submission" date="2019-08" db="EMBL/GenBank/DDBJ databases">
        <authorList>
            <person name="Kucharzyk K."/>
            <person name="Murdoch R.W."/>
            <person name="Higgins S."/>
            <person name="Loffler F."/>
        </authorList>
    </citation>
    <scope>NUCLEOTIDE SEQUENCE</scope>
</reference>
<evidence type="ECO:0000259" key="9">
    <source>
        <dbReference type="Pfam" id="PF02223"/>
    </source>
</evidence>
<dbReference type="GO" id="GO:0006227">
    <property type="term" value="P:dUDP biosynthetic process"/>
    <property type="evidence" value="ECO:0007669"/>
    <property type="project" value="TreeGrafter"/>
</dbReference>
<keyword evidence="3 10" id="KW-0808">Transferase</keyword>
<comment type="caution">
    <text evidence="10">The sequence shown here is derived from an EMBL/GenBank/DDBJ whole genome shotgun (WGS) entry which is preliminary data.</text>
</comment>
<dbReference type="GO" id="GO:0006233">
    <property type="term" value="P:dTDP biosynthetic process"/>
    <property type="evidence" value="ECO:0007669"/>
    <property type="project" value="InterPro"/>
</dbReference>
<dbReference type="PROSITE" id="PS01331">
    <property type="entry name" value="THYMIDYLATE_KINASE"/>
    <property type="match status" value="1"/>
</dbReference>
<dbReference type="InterPro" id="IPR018094">
    <property type="entry name" value="Thymidylate_kinase"/>
</dbReference>
<dbReference type="HAMAP" id="MF_00165">
    <property type="entry name" value="Thymidylate_kinase"/>
    <property type="match status" value="1"/>
</dbReference>
<dbReference type="GO" id="GO:0005829">
    <property type="term" value="C:cytosol"/>
    <property type="evidence" value="ECO:0007669"/>
    <property type="project" value="TreeGrafter"/>
</dbReference>
<dbReference type="EMBL" id="VSSQ01000099">
    <property type="protein sequence ID" value="MPL76628.1"/>
    <property type="molecule type" value="Genomic_DNA"/>
</dbReference>
<dbReference type="GO" id="GO:0004798">
    <property type="term" value="F:dTMP kinase activity"/>
    <property type="evidence" value="ECO:0007669"/>
    <property type="project" value="UniProtKB-EC"/>
</dbReference>
<dbReference type="InterPro" id="IPR018095">
    <property type="entry name" value="Thymidylate_kin_CS"/>
</dbReference>
<dbReference type="AlphaFoldDB" id="A0A644UCC0"/>
<dbReference type="FunFam" id="3.40.50.300:FF:000225">
    <property type="entry name" value="Thymidylate kinase"/>
    <property type="match status" value="1"/>
</dbReference>
<organism evidence="10">
    <name type="scientific">bioreactor metagenome</name>
    <dbReference type="NCBI Taxonomy" id="1076179"/>
    <lineage>
        <taxon>unclassified sequences</taxon>
        <taxon>metagenomes</taxon>
        <taxon>ecological metagenomes</taxon>
    </lineage>
</organism>
<dbReference type="GO" id="GO:0005524">
    <property type="term" value="F:ATP binding"/>
    <property type="evidence" value="ECO:0007669"/>
    <property type="project" value="UniProtKB-KW"/>
</dbReference>
<evidence type="ECO:0000313" key="10">
    <source>
        <dbReference type="EMBL" id="MPL76628.1"/>
    </source>
</evidence>
<comment type="similarity">
    <text evidence="1">Belongs to the thymidylate kinase family.</text>
</comment>
<keyword evidence="6 10" id="KW-0418">Kinase</keyword>
<dbReference type="PANTHER" id="PTHR10344">
    <property type="entry name" value="THYMIDYLATE KINASE"/>
    <property type="match status" value="1"/>
</dbReference>
<dbReference type="GO" id="GO:0006235">
    <property type="term" value="P:dTTP biosynthetic process"/>
    <property type="evidence" value="ECO:0007669"/>
    <property type="project" value="TreeGrafter"/>
</dbReference>
<protein>
    <recommendedName>
        <fullName evidence="2">dTMP kinase</fullName>
        <ecNumber evidence="2">2.7.4.9</ecNumber>
    </recommendedName>
</protein>
<evidence type="ECO:0000256" key="5">
    <source>
        <dbReference type="ARBA" id="ARBA00022741"/>
    </source>
</evidence>
<dbReference type="Pfam" id="PF02223">
    <property type="entry name" value="Thymidylate_kin"/>
    <property type="match status" value="1"/>
</dbReference>
<dbReference type="CDD" id="cd01672">
    <property type="entry name" value="TMPK"/>
    <property type="match status" value="1"/>
</dbReference>
<keyword evidence="4" id="KW-0545">Nucleotide biosynthesis</keyword>
<dbReference type="InterPro" id="IPR027417">
    <property type="entry name" value="P-loop_NTPase"/>
</dbReference>
<dbReference type="Gene3D" id="3.40.50.300">
    <property type="entry name" value="P-loop containing nucleotide triphosphate hydrolases"/>
    <property type="match status" value="1"/>
</dbReference>
<comment type="catalytic activity">
    <reaction evidence="8">
        <text>dTMP + ATP = dTDP + ADP</text>
        <dbReference type="Rhea" id="RHEA:13517"/>
        <dbReference type="ChEBI" id="CHEBI:30616"/>
        <dbReference type="ChEBI" id="CHEBI:58369"/>
        <dbReference type="ChEBI" id="CHEBI:63528"/>
        <dbReference type="ChEBI" id="CHEBI:456216"/>
        <dbReference type="EC" id="2.7.4.9"/>
    </reaction>
</comment>
<dbReference type="InterPro" id="IPR039430">
    <property type="entry name" value="Thymidylate_kin-like_dom"/>
</dbReference>
<dbReference type="PANTHER" id="PTHR10344:SF4">
    <property type="entry name" value="UMP-CMP KINASE 2, MITOCHONDRIAL"/>
    <property type="match status" value="1"/>
</dbReference>
<evidence type="ECO:0000256" key="7">
    <source>
        <dbReference type="ARBA" id="ARBA00022840"/>
    </source>
</evidence>
<name>A0A644UCC0_9ZZZZ</name>
<feature type="domain" description="Thymidylate kinase-like" evidence="9">
    <location>
        <begin position="9"/>
        <end position="197"/>
    </location>
</feature>
<sequence length="207" mass="23376">MKKSLFITFEGPDGSGKTTQIERVAKWLEQLNYNIVCTREPGGTKSAEKIRQIVLDPCLPIKAEAETLLYLAARAEHVEKVIAPALLAGKIVLCDRFSDSTFVYQGITRGMDLKVLRLMDAFATKGLKPDVTFILDGLPELLVARRQKRGIQDRFELEGLDFQQKVRAGFMQLAQEEQERIKVINALQELDDVTMDIITQVKKLLLK</sequence>
<proteinExistence type="inferred from homology"/>
<evidence type="ECO:0000256" key="1">
    <source>
        <dbReference type="ARBA" id="ARBA00009776"/>
    </source>
</evidence>
<evidence type="ECO:0000256" key="3">
    <source>
        <dbReference type="ARBA" id="ARBA00022679"/>
    </source>
</evidence>
<evidence type="ECO:0000256" key="2">
    <source>
        <dbReference type="ARBA" id="ARBA00012980"/>
    </source>
</evidence>
<evidence type="ECO:0000256" key="6">
    <source>
        <dbReference type="ARBA" id="ARBA00022777"/>
    </source>
</evidence>
<accession>A0A644UCC0</accession>